<sequence>MSAQPELVPQTPVYIGGRLFNPASCVHGEDYSGDANGEHHCVHDWRIYWGNQNRPTT</sequence>
<evidence type="ECO:0000313" key="2">
    <source>
        <dbReference type="Proteomes" id="UP001187143"/>
    </source>
</evidence>
<evidence type="ECO:0000313" key="1">
    <source>
        <dbReference type="EMBL" id="MDV7010827.1"/>
    </source>
</evidence>
<accession>A0AAE4UAP4</accession>
<dbReference type="Proteomes" id="UP001187143">
    <property type="component" value="Unassembled WGS sequence"/>
</dbReference>
<reference evidence="1" key="1">
    <citation type="submission" date="2023-10" db="EMBL/GenBank/DDBJ databases">
        <title>Characterization and genome sequence of Mycobacterium intracellulare ABSURDO, a novel pathogenic isolate with three colony morphotypes that vary in growth and acid-fastness.</title>
        <authorList>
            <person name="Jude B.A."/>
            <person name="Robinson R.T."/>
        </authorList>
    </citation>
    <scope>NUCLEOTIDE SEQUENCE</scope>
    <source>
        <strain evidence="1">ABSURDO Component B</strain>
    </source>
</reference>
<dbReference type="AlphaFoldDB" id="A0AAE4UAP4"/>
<dbReference type="RefSeq" id="WP_317727135.1">
    <property type="nucleotide sequence ID" value="NZ_JAWLLC010000002.1"/>
</dbReference>
<gene>
    <name evidence="1" type="ORF">R4F53_00710</name>
</gene>
<organism evidence="1 2">
    <name type="scientific">Mycobacterium intracellulare</name>
    <dbReference type="NCBI Taxonomy" id="1767"/>
    <lineage>
        <taxon>Bacteria</taxon>
        <taxon>Bacillati</taxon>
        <taxon>Actinomycetota</taxon>
        <taxon>Actinomycetes</taxon>
        <taxon>Mycobacteriales</taxon>
        <taxon>Mycobacteriaceae</taxon>
        <taxon>Mycobacterium</taxon>
        <taxon>Mycobacterium avium complex (MAC)</taxon>
    </lineage>
</organism>
<name>A0AAE4UAP4_MYCIT</name>
<comment type="caution">
    <text evidence="1">The sequence shown here is derived from an EMBL/GenBank/DDBJ whole genome shotgun (WGS) entry which is preliminary data.</text>
</comment>
<dbReference type="EMBL" id="JAWLLD010000001">
    <property type="protein sequence ID" value="MDV7010827.1"/>
    <property type="molecule type" value="Genomic_DNA"/>
</dbReference>
<proteinExistence type="predicted"/>
<protein>
    <submittedName>
        <fullName evidence="1">Uncharacterized protein</fullName>
    </submittedName>
</protein>